<feature type="region of interest" description="Disordered" evidence="5">
    <location>
        <begin position="1104"/>
        <end position="1182"/>
    </location>
</feature>
<feature type="compositionally biased region" description="Low complexity" evidence="5">
    <location>
        <begin position="1"/>
        <end position="24"/>
    </location>
</feature>
<comment type="caution">
    <text evidence="7">The sequence shown here is derived from an EMBL/GenBank/DDBJ whole genome shotgun (WGS) entry which is preliminary data.</text>
</comment>
<proteinExistence type="inferred from homology"/>
<evidence type="ECO:0000256" key="4">
    <source>
        <dbReference type="RuleBase" id="RU369063"/>
    </source>
</evidence>
<dbReference type="InterPro" id="IPR039662">
    <property type="entry name" value="Cohesin_Scc3/SA"/>
</dbReference>
<dbReference type="PROSITE" id="PS51425">
    <property type="entry name" value="SCD"/>
    <property type="match status" value="1"/>
</dbReference>
<feature type="region of interest" description="Disordered" evidence="5">
    <location>
        <begin position="1"/>
        <end position="113"/>
    </location>
</feature>
<dbReference type="Pfam" id="PF21581">
    <property type="entry name" value="SCD"/>
    <property type="match status" value="1"/>
</dbReference>
<dbReference type="EMBL" id="BAAFST010000005">
    <property type="protein sequence ID" value="GAB1290377.1"/>
    <property type="molecule type" value="Genomic_DNA"/>
</dbReference>
<dbReference type="InterPro" id="IPR020839">
    <property type="entry name" value="SCD"/>
</dbReference>
<keyword evidence="3 4" id="KW-0539">Nucleus</keyword>
<dbReference type="PANTHER" id="PTHR11199:SF8">
    <property type="entry name" value="COHESIN SUBUNIT SA-3"/>
    <property type="match status" value="1"/>
</dbReference>
<evidence type="ECO:0000259" key="6">
    <source>
        <dbReference type="PROSITE" id="PS51425"/>
    </source>
</evidence>
<dbReference type="Proteomes" id="UP001623349">
    <property type="component" value="Unassembled WGS sequence"/>
</dbReference>
<evidence type="ECO:0000313" key="8">
    <source>
        <dbReference type="Proteomes" id="UP001623349"/>
    </source>
</evidence>
<comment type="subunit">
    <text evidence="4">Part of the cohesin complex which is composed of a heterodimer between a SMC1 protein (SMC1A or SMC1B) and SMC3, which are attached via their hinge domain, and RAD21 which link them at their heads, and one STAG protein.</text>
</comment>
<comment type="function">
    <text evidence="4">Component of cohesin complex, a complex required for the cohesion of sister chromatids after DNA replication. The cohesin complex apparently forms a large proteinaceous ring within which sister chromatids can be trapped. At anaphase, the complex is cleaved and dissociates from chromatin, allowing sister chromatids to segregate.</text>
</comment>
<gene>
    <name evidence="7" type="ORF">APTSU1_000560700</name>
</gene>
<keyword evidence="4" id="KW-0131">Cell cycle</keyword>
<evidence type="ECO:0000256" key="2">
    <source>
        <dbReference type="ARBA" id="ARBA00022829"/>
    </source>
</evidence>
<evidence type="ECO:0000256" key="1">
    <source>
        <dbReference type="ARBA" id="ARBA00005486"/>
    </source>
</evidence>
<evidence type="ECO:0000256" key="5">
    <source>
        <dbReference type="SAM" id="MobiDB-lite"/>
    </source>
</evidence>
<feature type="compositionally biased region" description="Basic residues" evidence="5">
    <location>
        <begin position="1153"/>
        <end position="1168"/>
    </location>
</feature>
<keyword evidence="4" id="KW-0158">Chromosome</keyword>
<protein>
    <recommendedName>
        <fullName evidence="4">Cohesin subunit SA</fullName>
    </recommendedName>
    <alternativeName>
        <fullName evidence="4">SCC3 homolog</fullName>
    </alternativeName>
    <alternativeName>
        <fullName evidence="4">Stromal antigen</fullName>
    </alternativeName>
</protein>
<dbReference type="InterPro" id="IPR056396">
    <property type="entry name" value="HEAT_SCC3-SA"/>
</dbReference>
<evidence type="ECO:0000313" key="7">
    <source>
        <dbReference type="EMBL" id="GAB1290377.1"/>
    </source>
</evidence>
<dbReference type="PANTHER" id="PTHR11199">
    <property type="entry name" value="STROMAL ANTIGEN"/>
    <property type="match status" value="1"/>
</dbReference>
<accession>A0ABQ0ETY4</accession>
<reference evidence="7 8" key="1">
    <citation type="submission" date="2024-08" db="EMBL/GenBank/DDBJ databases">
        <title>The draft genome of Apodemus speciosus.</title>
        <authorList>
            <person name="Nabeshima K."/>
            <person name="Suzuki S."/>
            <person name="Onuma M."/>
        </authorList>
    </citation>
    <scope>NUCLEOTIDE SEQUENCE [LARGE SCALE GENOMIC DNA]</scope>
    <source>
        <strain evidence="7">IB14-021</strain>
    </source>
</reference>
<keyword evidence="8" id="KW-1185">Reference proteome</keyword>
<organism evidence="7 8">
    <name type="scientific">Apodemus speciosus</name>
    <name type="common">Large Japanese field mouse</name>
    <dbReference type="NCBI Taxonomy" id="105296"/>
    <lineage>
        <taxon>Eukaryota</taxon>
        <taxon>Metazoa</taxon>
        <taxon>Chordata</taxon>
        <taxon>Craniata</taxon>
        <taxon>Vertebrata</taxon>
        <taxon>Euteleostomi</taxon>
        <taxon>Mammalia</taxon>
        <taxon>Eutheria</taxon>
        <taxon>Euarchontoglires</taxon>
        <taxon>Glires</taxon>
        <taxon>Rodentia</taxon>
        <taxon>Myomorpha</taxon>
        <taxon>Muroidea</taxon>
        <taxon>Muridae</taxon>
        <taxon>Murinae</taxon>
        <taxon>Apodemus</taxon>
    </lineage>
</organism>
<dbReference type="Pfam" id="PF24571">
    <property type="entry name" value="HEAT_SCC3-SA"/>
    <property type="match status" value="1"/>
</dbReference>
<evidence type="ECO:0000256" key="3">
    <source>
        <dbReference type="ARBA" id="ARBA00023242"/>
    </source>
</evidence>
<comment type="subcellular location">
    <subcellularLocation>
        <location evidence="4">Nucleus</location>
    </subcellularLocation>
    <subcellularLocation>
        <location evidence="4">Chromosome</location>
    </subcellularLocation>
    <subcellularLocation>
        <location evidence="4">Chromosome</location>
        <location evidence="4">Centromere</location>
    </subcellularLocation>
</comment>
<keyword evidence="2 4" id="KW-0159">Chromosome partition</keyword>
<dbReference type="Pfam" id="PF08514">
    <property type="entry name" value="STAG"/>
    <property type="match status" value="1"/>
</dbReference>
<comment type="similarity">
    <text evidence="1 4">Belongs to the SCC3 family.</text>
</comment>
<keyword evidence="4" id="KW-0132">Cell division</keyword>
<feature type="compositionally biased region" description="Basic residues" evidence="5">
    <location>
        <begin position="76"/>
        <end position="95"/>
    </location>
</feature>
<dbReference type="InterPro" id="IPR016024">
    <property type="entry name" value="ARM-type_fold"/>
</dbReference>
<feature type="domain" description="SCD" evidence="6">
    <location>
        <begin position="405"/>
        <end position="494"/>
    </location>
</feature>
<name>A0ABQ0ETY4_APOSI</name>
<sequence>MPTLWSPSTQHHGSSSGSESSPPRKSMRRAQMALSPSSTILPCDDRDSQGTAEWDTPSANEDSDFEDNLRPDVKKRAAKRPPKAAPAAKHRKKQSQRVTSGNGEKESVPPTNDLFDAVKGARSCMQGKMKIDPYLSLAWTTRKSKWIKDLSIKPETLNQIEEKVGKSLELIGTGGNFLNRTPVAHALRPRIDKWDLMKLESFCKAKDISLVDEWLENYKQDENAGFLELVNFFIRACGCKSTVTPEMFKTMSNSEIIQQLTEEFNEDSGDYPLTASGPSWKKFQGSFCEFVKTLVYQCQYSLLYDGFPMDDLISLLIGLSDSQVRAFRHTSTLAAMKLMTSLVKVALQLSLHKDNNQRQYEAERNKGPEQRAPERLESLLEKRKEFQENQEEIEGMMNAIFRGVFVHRYRDILPEIRAICIEEIGCWMQSYSTSFLNDSYLKYIGWTLHDKVLNLHKEVRLKCVKALAGLYSNQELSLRMELFTNRFKDRMVSMVMDRECEVAVEAIRLLTLILKNMEGVLTSTDCEKIYSIVYISNRAMASSAGEFVYWKIFHPECGAKAVSGRERRQSPQAQKTFIYLLLAFFMESEHHNHAAYLVDSLWDCAGSYLKDWENLGDMQERMLIEILVSSARQAAEGHPPVGRMTGKKSLTAKERKLQAYDKVKLAEHLIPLLPQLLAKFSADAENVAPLLRLLSYFDLSIYCTQRLEKHLELLLQQLQEVVVKHVEPEVLEAAAYALYLLCKPEFTFFSRVDFARSQLVDLLTDRFQQELDDLMQHAHDLTRWEISEPCSRLLRKAVNTGEVPHQAGKQLMSLKKRMVTFCELCQSCLSDVDPEIQEQAFVLLSDMLLIFSPQMVVGGRDFLRPLVFFPEATLQSELASFLMDHVFLQPGELGNGQSQEDHIQIELLHQRRRLLAGFCKLLLYGVLELDAASDVFKHYNKFYEDYGDIIKETLTRARQIDRCQCSRILLLSLKQLYTELLQEQGPQGLTELPAFIEMRDLARRFALSFGPQQLHNRDLVVMLHKEGIKFSLSELPPAGSSREPPNLAFLELLSEFSPRLFHQDKQLLLSYLEKCLQRVSKAPSHPWGPVTTYCHSLHPVESTAEASLQGPPHSKKRCLEGPSRLQEEEPSSQEESLQLNSGPTTPTLTSTAVKKRQSLRTVGKRQKGRPGPGPGPGPELICSQQLSGTQRLKMSSAPCFQIRCDPSGSGLGKQLTRLSLMEEDEEEELRLLDEEWQRGDKLLHSPSSPSEHGLDLLDTTELNIELISDGTLGLSPSPLTTARPRE</sequence>
<dbReference type="InterPro" id="IPR013721">
    <property type="entry name" value="STAG"/>
</dbReference>
<dbReference type="SUPFAM" id="SSF48371">
    <property type="entry name" value="ARM repeat"/>
    <property type="match status" value="1"/>
</dbReference>
<feature type="compositionally biased region" description="Polar residues" evidence="5">
    <location>
        <begin position="1140"/>
        <end position="1152"/>
    </location>
</feature>